<dbReference type="Pfam" id="PF00022">
    <property type="entry name" value="Actin"/>
    <property type="match status" value="1"/>
</dbReference>
<evidence type="ECO:0000256" key="7">
    <source>
        <dbReference type="ARBA" id="ARBA00023212"/>
    </source>
</evidence>
<evidence type="ECO:0000313" key="10">
    <source>
        <dbReference type="EMBL" id="CAG9324723.1"/>
    </source>
</evidence>
<dbReference type="FunFam" id="3.30.420.40:FF:000058">
    <property type="entry name" value="Putative actin-related protein 5"/>
    <property type="match status" value="1"/>
</dbReference>
<evidence type="ECO:0000256" key="1">
    <source>
        <dbReference type="ARBA" id="ARBA00004245"/>
    </source>
</evidence>
<organism evidence="10 11">
    <name type="scientific">Blepharisma stoltei</name>
    <dbReference type="NCBI Taxonomy" id="1481888"/>
    <lineage>
        <taxon>Eukaryota</taxon>
        <taxon>Sar</taxon>
        <taxon>Alveolata</taxon>
        <taxon>Ciliophora</taxon>
        <taxon>Postciliodesmatophora</taxon>
        <taxon>Heterotrichea</taxon>
        <taxon>Heterotrichida</taxon>
        <taxon>Blepharismidae</taxon>
        <taxon>Blepharisma</taxon>
    </lineage>
</organism>
<dbReference type="FunFam" id="3.90.640.10:FF:000047">
    <property type="entry name" value="Actin, alpha skeletal muscle"/>
    <property type="match status" value="1"/>
</dbReference>
<evidence type="ECO:0000256" key="2">
    <source>
        <dbReference type="ARBA" id="ARBA00006752"/>
    </source>
</evidence>
<dbReference type="SMART" id="SM00268">
    <property type="entry name" value="ACTIN"/>
    <property type="match status" value="1"/>
</dbReference>
<sequence>MIDPDLQAIVIDNGSMWCRVGYAGDDTPQAVIPSMLGHIKFEKIYHKSWQKRFYVADEVLEKQNDLDIKYTVEHGIITNWNYIEKLWYHIFYNELRAPPDEHPVLLTETPFNPKDNRERMTQIMFETFSVPAFYVASQAALIIYSSGRTSGIAVNSGHGITYIAPAYEGYTLPHAIQRVEITGSDLTNHLTILMTERGYSLTNSAEREVVRNIKERLCYVAQDFQEEMSKTSSEFEKNYEMPDGSTVTLGNERFRTPEALFQPSLLGLDIDGIHEIVDKTIKKCDLDIRKELYENIVLSGGSTMYPGIVKRLEKEIRNKALSSFNVKIFASQERKCAVWEGGSILASLPSFQKMWITKVEYDEVGAQIVHRKCF</sequence>
<evidence type="ECO:0000256" key="5">
    <source>
        <dbReference type="ARBA" id="ARBA00022801"/>
    </source>
</evidence>
<dbReference type="FunFam" id="3.30.420.40:FF:000050">
    <property type="entry name" value="Actin, alpha skeletal muscle"/>
    <property type="match status" value="1"/>
</dbReference>
<dbReference type="Gene3D" id="3.90.640.10">
    <property type="entry name" value="Actin, Chain A, domain 4"/>
    <property type="match status" value="1"/>
</dbReference>
<dbReference type="Proteomes" id="UP001162131">
    <property type="component" value="Unassembled WGS sequence"/>
</dbReference>
<dbReference type="PRINTS" id="PR00190">
    <property type="entry name" value="ACTIN"/>
</dbReference>
<accession>A0AAU9JG98</accession>
<evidence type="ECO:0000256" key="9">
    <source>
        <dbReference type="RuleBase" id="RU000487"/>
    </source>
</evidence>
<dbReference type="EMBL" id="CAJZBQ010000036">
    <property type="protein sequence ID" value="CAG9324723.1"/>
    <property type="molecule type" value="Genomic_DNA"/>
</dbReference>
<reference evidence="10" key="1">
    <citation type="submission" date="2021-09" db="EMBL/GenBank/DDBJ databases">
        <authorList>
            <consortium name="AG Swart"/>
            <person name="Singh M."/>
            <person name="Singh A."/>
            <person name="Seah K."/>
            <person name="Emmerich C."/>
        </authorList>
    </citation>
    <scope>NUCLEOTIDE SEQUENCE</scope>
    <source>
        <strain evidence="10">ATCC30299</strain>
    </source>
</reference>
<evidence type="ECO:0000256" key="4">
    <source>
        <dbReference type="ARBA" id="ARBA00022741"/>
    </source>
</evidence>
<comment type="caution">
    <text evidence="10">The sequence shown here is derived from an EMBL/GenBank/DDBJ whole genome shotgun (WGS) entry which is preliminary data.</text>
</comment>
<dbReference type="GO" id="GO:0005856">
    <property type="term" value="C:cytoskeleton"/>
    <property type="evidence" value="ECO:0007669"/>
    <property type="project" value="UniProtKB-SubCell"/>
</dbReference>
<protein>
    <recommendedName>
        <fullName evidence="3">Actin, cytoplasmic</fullName>
    </recommendedName>
</protein>
<dbReference type="Gene3D" id="3.30.420.40">
    <property type="match status" value="2"/>
</dbReference>
<dbReference type="GO" id="GO:0016787">
    <property type="term" value="F:hydrolase activity"/>
    <property type="evidence" value="ECO:0007669"/>
    <property type="project" value="UniProtKB-KW"/>
</dbReference>
<keyword evidence="5" id="KW-0378">Hydrolase</keyword>
<comment type="subcellular location">
    <subcellularLocation>
        <location evidence="1">Cytoplasm</location>
        <location evidence="1">Cytoskeleton</location>
    </subcellularLocation>
</comment>
<evidence type="ECO:0000256" key="6">
    <source>
        <dbReference type="ARBA" id="ARBA00022840"/>
    </source>
</evidence>
<keyword evidence="4" id="KW-0547">Nucleotide-binding</keyword>
<comment type="similarity">
    <text evidence="2 9">Belongs to the actin family.</text>
</comment>
<evidence type="ECO:0000256" key="3">
    <source>
        <dbReference type="ARBA" id="ARBA00020098"/>
    </source>
</evidence>
<gene>
    <name evidence="10" type="ORF">BSTOLATCC_MIC36503</name>
</gene>
<dbReference type="InterPro" id="IPR004000">
    <property type="entry name" value="Actin"/>
</dbReference>
<dbReference type="AlphaFoldDB" id="A0AAU9JG98"/>
<proteinExistence type="inferred from homology"/>
<dbReference type="PANTHER" id="PTHR11937">
    <property type="entry name" value="ACTIN"/>
    <property type="match status" value="1"/>
</dbReference>
<evidence type="ECO:0000256" key="8">
    <source>
        <dbReference type="ARBA" id="ARBA00049360"/>
    </source>
</evidence>
<keyword evidence="7" id="KW-0206">Cytoskeleton</keyword>
<dbReference type="SUPFAM" id="SSF53067">
    <property type="entry name" value="Actin-like ATPase domain"/>
    <property type="match status" value="2"/>
</dbReference>
<dbReference type="InterPro" id="IPR004001">
    <property type="entry name" value="Actin_CS"/>
</dbReference>
<dbReference type="GO" id="GO:0005524">
    <property type="term" value="F:ATP binding"/>
    <property type="evidence" value="ECO:0007669"/>
    <property type="project" value="UniProtKB-KW"/>
</dbReference>
<evidence type="ECO:0000313" key="11">
    <source>
        <dbReference type="Proteomes" id="UP001162131"/>
    </source>
</evidence>
<dbReference type="InterPro" id="IPR043129">
    <property type="entry name" value="ATPase_NBD"/>
</dbReference>
<comment type="catalytic activity">
    <reaction evidence="8">
        <text>ATP + H2O = ADP + phosphate + H(+)</text>
        <dbReference type="Rhea" id="RHEA:13065"/>
        <dbReference type="ChEBI" id="CHEBI:15377"/>
        <dbReference type="ChEBI" id="CHEBI:15378"/>
        <dbReference type="ChEBI" id="CHEBI:30616"/>
        <dbReference type="ChEBI" id="CHEBI:43474"/>
        <dbReference type="ChEBI" id="CHEBI:456216"/>
    </reaction>
</comment>
<keyword evidence="6" id="KW-0067">ATP-binding</keyword>
<name>A0AAU9JG98_9CILI</name>
<keyword evidence="7" id="KW-0963">Cytoplasm</keyword>
<keyword evidence="11" id="KW-1185">Reference proteome</keyword>
<dbReference type="PROSITE" id="PS00432">
    <property type="entry name" value="ACTINS_2"/>
    <property type="match status" value="1"/>
</dbReference>